<comment type="subcellular location">
    <subcellularLocation>
        <location evidence="2">Cell membrane</location>
        <topology evidence="2">Multi-pass membrane protein</topology>
    </subcellularLocation>
</comment>
<dbReference type="Proteomes" id="UP001169242">
    <property type="component" value="Unassembled WGS sequence"/>
</dbReference>
<keyword evidence="4" id="KW-1003">Cell membrane</keyword>
<evidence type="ECO:0000256" key="2">
    <source>
        <dbReference type="ARBA" id="ARBA00004651"/>
    </source>
</evidence>
<dbReference type="SUPFAM" id="SSF158472">
    <property type="entry name" value="HAMP domain-like"/>
    <property type="match status" value="1"/>
</dbReference>
<reference evidence="17" key="1">
    <citation type="journal article" date="2023" name="Int. J. Syst. Evol. Microbiol.">
        <title>&lt;i&gt;Holtiella tumoricola&lt;/i&gt; gen. nov. sp. nov., isolated from a human clinical sample.</title>
        <authorList>
            <person name="Allen-Vercoe E."/>
            <person name="Daigneault M.C."/>
            <person name="Vancuren S.J."/>
            <person name="Cochrane K."/>
            <person name="O'Neal L.L."/>
            <person name="Sankaranarayanan K."/>
            <person name="Lawson P.A."/>
        </authorList>
    </citation>
    <scope>NUCLEOTIDE SEQUENCE</scope>
    <source>
        <strain evidence="17">CC70A</strain>
    </source>
</reference>
<dbReference type="GO" id="GO:0000155">
    <property type="term" value="F:phosphorelay sensor kinase activity"/>
    <property type="evidence" value="ECO:0007669"/>
    <property type="project" value="InterPro"/>
</dbReference>
<evidence type="ECO:0000256" key="10">
    <source>
        <dbReference type="ARBA" id="ARBA00022840"/>
    </source>
</evidence>
<evidence type="ECO:0000259" key="16">
    <source>
        <dbReference type="PROSITE" id="PS50885"/>
    </source>
</evidence>
<dbReference type="AlphaFoldDB" id="A0AA42DS23"/>
<keyword evidence="7 14" id="KW-0812">Transmembrane</keyword>
<dbReference type="InterPro" id="IPR005467">
    <property type="entry name" value="His_kinase_dom"/>
</dbReference>
<keyword evidence="10" id="KW-0067">ATP-binding</keyword>
<keyword evidence="8" id="KW-0547">Nucleotide-binding</keyword>
<comment type="catalytic activity">
    <reaction evidence="1">
        <text>ATP + protein L-histidine = ADP + protein N-phospho-L-histidine.</text>
        <dbReference type="EC" id="2.7.13.3"/>
    </reaction>
</comment>
<evidence type="ECO:0000256" key="3">
    <source>
        <dbReference type="ARBA" id="ARBA00012438"/>
    </source>
</evidence>
<evidence type="ECO:0000256" key="1">
    <source>
        <dbReference type="ARBA" id="ARBA00000085"/>
    </source>
</evidence>
<comment type="caution">
    <text evidence="17">The sequence shown here is derived from an EMBL/GenBank/DDBJ whole genome shotgun (WGS) entry which is preliminary data.</text>
</comment>
<evidence type="ECO:0000313" key="17">
    <source>
        <dbReference type="EMBL" id="MDA3734065.1"/>
    </source>
</evidence>
<dbReference type="Gene3D" id="6.10.340.10">
    <property type="match status" value="1"/>
</dbReference>
<feature type="domain" description="HAMP" evidence="16">
    <location>
        <begin position="316"/>
        <end position="369"/>
    </location>
</feature>
<gene>
    <name evidence="17" type="ORF">PBV87_21555</name>
</gene>
<keyword evidence="13 14" id="KW-0472">Membrane</keyword>
<dbReference type="InterPro" id="IPR036890">
    <property type="entry name" value="HATPase_C_sf"/>
</dbReference>
<evidence type="ECO:0000313" key="18">
    <source>
        <dbReference type="Proteomes" id="UP001169242"/>
    </source>
</evidence>
<dbReference type="EMBL" id="JAQIFT010000069">
    <property type="protein sequence ID" value="MDA3734065.1"/>
    <property type="molecule type" value="Genomic_DNA"/>
</dbReference>
<feature type="domain" description="Histidine kinase" evidence="15">
    <location>
        <begin position="479"/>
        <end position="578"/>
    </location>
</feature>
<dbReference type="PANTHER" id="PTHR34220">
    <property type="entry name" value="SENSOR HISTIDINE KINASE YPDA"/>
    <property type="match status" value="1"/>
</dbReference>
<dbReference type="SUPFAM" id="SSF55874">
    <property type="entry name" value="ATPase domain of HSP90 chaperone/DNA topoisomerase II/histidine kinase"/>
    <property type="match status" value="1"/>
</dbReference>
<evidence type="ECO:0000256" key="4">
    <source>
        <dbReference type="ARBA" id="ARBA00022475"/>
    </source>
</evidence>
<evidence type="ECO:0000256" key="13">
    <source>
        <dbReference type="ARBA" id="ARBA00023136"/>
    </source>
</evidence>
<feature type="transmembrane region" description="Helical" evidence="14">
    <location>
        <begin position="296"/>
        <end position="314"/>
    </location>
</feature>
<evidence type="ECO:0000256" key="11">
    <source>
        <dbReference type="ARBA" id="ARBA00022989"/>
    </source>
</evidence>
<sequence length="579" mass="65930">MKKYNTIFTRIMGLTLPTILIVSLIICLTCIGMAKSLLLKEVTHNAYVNLAKGQKELLAYNEEVATLISKISGSKAFKNYITAPEGTPQEQLNLVLDIGKYMDTYRQYLTPVNTYFMVVGTNGETGRYYTSNPWAWDEVPEDFVKNYIAKDGEVVNQMIYHGKQGVFSKAPYKNGIFVTKPLLDGTHKMYGYVVVIIDESYIYSKYSDYKTEGMKLAIIESDGTVLSSDDKRRIGTKELEILEQAKQAVDSETGYINIDHEKTMIGLYLPFYDGYLVGEIDQKVIFAPLYRLEKNMQLIMLAVIGITFSFVFAISRHITKPLYKLAQTMSFAATHDFKEPMTQHKGSQEMQMMTEAYNMMLKDINYHVKSLMNEQEERRKAELNALQMQINPHFLYNTLSSIKYLAQHQKIDQVDETIDCLISILQNTIGTTDEMTTIADEIKNLGFYVYINQMRYGDYIKVDYQVDPSCLDLQIPKLIIQPFIENAFFHAFTGRKSGNITVFINQNSGLLLIEILDNGTGIRSLDEGEHKKKYHFSGIGIHNVDERIKLIYGMGYGVEVQSEPGLGTSISIKLPIEVI</sequence>
<dbReference type="GO" id="GO:0005524">
    <property type="term" value="F:ATP binding"/>
    <property type="evidence" value="ECO:0007669"/>
    <property type="project" value="UniProtKB-KW"/>
</dbReference>
<keyword evidence="11 14" id="KW-1133">Transmembrane helix</keyword>
<dbReference type="GO" id="GO:0005886">
    <property type="term" value="C:plasma membrane"/>
    <property type="evidence" value="ECO:0007669"/>
    <property type="project" value="UniProtKB-SubCell"/>
</dbReference>
<evidence type="ECO:0000256" key="6">
    <source>
        <dbReference type="ARBA" id="ARBA00022679"/>
    </source>
</evidence>
<dbReference type="InterPro" id="IPR050640">
    <property type="entry name" value="Bact_2-comp_sensor_kinase"/>
</dbReference>
<keyword evidence="9 17" id="KW-0418">Kinase</keyword>
<dbReference type="InterPro" id="IPR003594">
    <property type="entry name" value="HATPase_dom"/>
</dbReference>
<name>A0AA42DS23_9FIRM</name>
<dbReference type="InterPro" id="IPR010559">
    <property type="entry name" value="Sig_transdc_His_kin_internal"/>
</dbReference>
<feature type="transmembrane region" description="Helical" evidence="14">
    <location>
        <begin position="12"/>
        <end position="34"/>
    </location>
</feature>
<keyword evidence="12" id="KW-0902">Two-component regulatory system</keyword>
<keyword evidence="18" id="KW-1185">Reference proteome</keyword>
<dbReference type="Pfam" id="PF02518">
    <property type="entry name" value="HATPase_c"/>
    <property type="match status" value="1"/>
</dbReference>
<protein>
    <recommendedName>
        <fullName evidence="3">histidine kinase</fullName>
        <ecNumber evidence="3">2.7.13.3</ecNumber>
    </recommendedName>
</protein>
<dbReference type="Gene3D" id="3.30.565.10">
    <property type="entry name" value="Histidine kinase-like ATPase, C-terminal domain"/>
    <property type="match status" value="1"/>
</dbReference>
<dbReference type="EC" id="2.7.13.3" evidence="3"/>
<evidence type="ECO:0000256" key="7">
    <source>
        <dbReference type="ARBA" id="ARBA00022692"/>
    </source>
</evidence>
<proteinExistence type="predicted"/>
<accession>A0AA42DS23</accession>
<dbReference type="RefSeq" id="WP_271013707.1">
    <property type="nucleotide sequence ID" value="NZ_JAQIFT010000069.1"/>
</dbReference>
<dbReference type="PRINTS" id="PR00344">
    <property type="entry name" value="BCTRLSENSOR"/>
</dbReference>
<evidence type="ECO:0000256" key="8">
    <source>
        <dbReference type="ARBA" id="ARBA00022741"/>
    </source>
</evidence>
<keyword evidence="6" id="KW-0808">Transferase</keyword>
<evidence type="ECO:0000256" key="14">
    <source>
        <dbReference type="SAM" id="Phobius"/>
    </source>
</evidence>
<evidence type="ECO:0000256" key="12">
    <source>
        <dbReference type="ARBA" id="ARBA00023012"/>
    </source>
</evidence>
<dbReference type="PANTHER" id="PTHR34220:SF11">
    <property type="entry name" value="SENSOR PROTEIN KINASE HPTS"/>
    <property type="match status" value="1"/>
</dbReference>
<dbReference type="InterPro" id="IPR004358">
    <property type="entry name" value="Sig_transdc_His_kin-like_C"/>
</dbReference>
<dbReference type="PROSITE" id="PS50885">
    <property type="entry name" value="HAMP"/>
    <property type="match status" value="1"/>
</dbReference>
<dbReference type="PROSITE" id="PS50109">
    <property type="entry name" value="HIS_KIN"/>
    <property type="match status" value="1"/>
</dbReference>
<dbReference type="Pfam" id="PF06580">
    <property type="entry name" value="His_kinase"/>
    <property type="match status" value="1"/>
</dbReference>
<dbReference type="InterPro" id="IPR003660">
    <property type="entry name" value="HAMP_dom"/>
</dbReference>
<evidence type="ECO:0000256" key="5">
    <source>
        <dbReference type="ARBA" id="ARBA00022553"/>
    </source>
</evidence>
<keyword evidence="5" id="KW-0597">Phosphoprotein</keyword>
<organism evidence="17 18">
    <name type="scientific">Holtiella tumoricola</name>
    <dbReference type="NCBI Taxonomy" id="3018743"/>
    <lineage>
        <taxon>Bacteria</taxon>
        <taxon>Bacillati</taxon>
        <taxon>Bacillota</taxon>
        <taxon>Clostridia</taxon>
        <taxon>Lachnospirales</taxon>
        <taxon>Cellulosilyticaceae</taxon>
        <taxon>Holtiella</taxon>
    </lineage>
</organism>
<evidence type="ECO:0000256" key="9">
    <source>
        <dbReference type="ARBA" id="ARBA00022777"/>
    </source>
</evidence>
<evidence type="ECO:0000259" key="15">
    <source>
        <dbReference type="PROSITE" id="PS50109"/>
    </source>
</evidence>